<name>U9U6A7_RHIID</name>
<accession>U9U6A7</accession>
<gene>
    <name evidence="1" type="ORF">GLOINDRAFT_94720</name>
</gene>
<evidence type="ECO:0000313" key="1">
    <source>
        <dbReference type="EMBL" id="ESA15915.1"/>
    </source>
</evidence>
<dbReference type="HOGENOM" id="CLU_1846156_0_0_1"/>
<organism evidence="1">
    <name type="scientific">Rhizophagus irregularis (strain DAOM 181602 / DAOM 197198 / MUCL 43194)</name>
    <name type="common">Arbuscular mycorrhizal fungus</name>
    <name type="synonym">Glomus intraradices</name>
    <dbReference type="NCBI Taxonomy" id="747089"/>
    <lineage>
        <taxon>Eukaryota</taxon>
        <taxon>Fungi</taxon>
        <taxon>Fungi incertae sedis</taxon>
        <taxon>Mucoromycota</taxon>
        <taxon>Glomeromycotina</taxon>
        <taxon>Glomeromycetes</taxon>
        <taxon>Glomerales</taxon>
        <taxon>Glomeraceae</taxon>
        <taxon>Rhizophagus</taxon>
    </lineage>
</organism>
<sequence length="139" mass="15827">MFYGSDSYMNLLITRSSTGLLRSKFLKRIFGDTIVEFSLSKGGISTLPTSLNKYPYVNYKGWLAIFGNIVNIAIVSALAELVHPLSAMRKVDIRRFDAELIQRKNYETAIREHQIDATPVIQKLLLYFLTTNKVTDPHL</sequence>
<dbReference type="EMBL" id="KI281510">
    <property type="protein sequence ID" value="ESA15915.1"/>
    <property type="molecule type" value="Genomic_DNA"/>
</dbReference>
<protein>
    <submittedName>
        <fullName evidence="1">Uncharacterized protein</fullName>
    </submittedName>
</protein>
<reference evidence="1" key="1">
    <citation type="submission" date="2013-07" db="EMBL/GenBank/DDBJ databases">
        <title>The genome of an arbuscular mycorrhizal fungus provides insights into the evolution of the oldest plant symbiosis.</title>
        <authorList>
            <consortium name="DOE Joint Genome Institute"/>
            <person name="Tisserant E."/>
            <person name="Malbreil M."/>
            <person name="Kuo A."/>
            <person name="Kohler A."/>
            <person name="Symeonidi A."/>
            <person name="Balestrini R."/>
            <person name="Charron P."/>
            <person name="Duensing N."/>
            <person name="Frei-dit-Frey N."/>
            <person name="Gianinazzi-Pearson V."/>
            <person name="Gilbert B."/>
            <person name="Handa Y."/>
            <person name="Hijri M."/>
            <person name="Kaul R."/>
            <person name="Kawaguchi M."/>
            <person name="Krajinski F."/>
            <person name="Lammers P."/>
            <person name="Lapierre D."/>
            <person name="Masclaux F.G."/>
            <person name="Murat C."/>
            <person name="Morin E."/>
            <person name="Ndikumana S."/>
            <person name="Pagni M."/>
            <person name="Petitpierre D."/>
            <person name="Requena N."/>
            <person name="Rosikiewicz P."/>
            <person name="Riley R."/>
            <person name="Saito K."/>
            <person name="San Clemente H."/>
            <person name="Shapiro H."/>
            <person name="van Tuinen D."/>
            <person name="Becard G."/>
            <person name="Bonfante P."/>
            <person name="Paszkowski U."/>
            <person name="Shachar-Hill Y."/>
            <person name="Young J.P."/>
            <person name="Sanders I.R."/>
            <person name="Henrissat B."/>
            <person name="Rensing S.A."/>
            <person name="Grigoriev I.V."/>
            <person name="Corradi N."/>
            <person name="Roux C."/>
            <person name="Martin F."/>
        </authorList>
    </citation>
    <scope>NUCLEOTIDE SEQUENCE</scope>
    <source>
        <strain evidence="1">DAOM 197198</strain>
    </source>
</reference>
<proteinExistence type="predicted"/>
<dbReference type="AlphaFoldDB" id="U9U6A7"/>